<evidence type="ECO:0000313" key="9">
    <source>
        <dbReference type="EMBL" id="AGF77642.1"/>
    </source>
</evidence>
<keyword evidence="10" id="KW-1185">Reference proteome</keyword>
<feature type="signal peptide" evidence="8">
    <location>
        <begin position="1"/>
        <end position="22"/>
    </location>
</feature>
<keyword evidence="6" id="KW-0472">Membrane</keyword>
<evidence type="ECO:0000256" key="1">
    <source>
        <dbReference type="ARBA" id="ARBA00004442"/>
    </source>
</evidence>
<dbReference type="Gene3D" id="1.20.1600.10">
    <property type="entry name" value="Outer membrane efflux proteins (OEP)"/>
    <property type="match status" value="1"/>
</dbReference>
<evidence type="ECO:0000256" key="6">
    <source>
        <dbReference type="ARBA" id="ARBA00023136"/>
    </source>
</evidence>
<dbReference type="KEGG" id="dsf:UWK_01070"/>
<evidence type="ECO:0000256" key="3">
    <source>
        <dbReference type="ARBA" id="ARBA00022448"/>
    </source>
</evidence>
<evidence type="ECO:0000256" key="2">
    <source>
        <dbReference type="ARBA" id="ARBA00007613"/>
    </source>
</evidence>
<dbReference type="GO" id="GO:1990281">
    <property type="term" value="C:efflux pump complex"/>
    <property type="evidence" value="ECO:0007669"/>
    <property type="project" value="TreeGrafter"/>
</dbReference>
<name>M1P7G9_DESSD</name>
<dbReference type="Proteomes" id="UP000011721">
    <property type="component" value="Chromosome"/>
</dbReference>
<evidence type="ECO:0000256" key="4">
    <source>
        <dbReference type="ARBA" id="ARBA00022452"/>
    </source>
</evidence>
<evidence type="ECO:0000256" key="8">
    <source>
        <dbReference type="SAM" id="SignalP"/>
    </source>
</evidence>
<dbReference type="OrthoDB" id="5498081at2"/>
<dbReference type="PANTHER" id="PTHR30026">
    <property type="entry name" value="OUTER MEMBRANE PROTEIN TOLC"/>
    <property type="match status" value="1"/>
</dbReference>
<dbReference type="HOGENOM" id="CLU_012817_10_3_7"/>
<organism evidence="9 10">
    <name type="scientific">Desulfocapsa sulfexigens (strain DSM 10523 / SB164P1)</name>
    <dbReference type="NCBI Taxonomy" id="1167006"/>
    <lineage>
        <taxon>Bacteria</taxon>
        <taxon>Pseudomonadati</taxon>
        <taxon>Thermodesulfobacteriota</taxon>
        <taxon>Desulfobulbia</taxon>
        <taxon>Desulfobulbales</taxon>
        <taxon>Desulfocapsaceae</taxon>
        <taxon>Desulfocapsa</taxon>
    </lineage>
</organism>
<dbReference type="SUPFAM" id="SSF56954">
    <property type="entry name" value="Outer membrane efflux proteins (OEP)"/>
    <property type="match status" value="1"/>
</dbReference>
<accession>M1P7G9</accession>
<dbReference type="EMBL" id="CP003985">
    <property type="protein sequence ID" value="AGF77642.1"/>
    <property type="molecule type" value="Genomic_DNA"/>
</dbReference>
<keyword evidence="7" id="KW-0998">Cell outer membrane</keyword>
<dbReference type="InterPro" id="IPR051906">
    <property type="entry name" value="TolC-like"/>
</dbReference>
<keyword evidence="5" id="KW-0812">Transmembrane</keyword>
<keyword evidence="8" id="KW-0732">Signal</keyword>
<keyword evidence="3" id="KW-0813">Transport</keyword>
<dbReference type="RefSeq" id="WP_015403338.1">
    <property type="nucleotide sequence ID" value="NC_020304.1"/>
</dbReference>
<reference evidence="10" key="1">
    <citation type="journal article" date="2013" name="Stand. Genomic Sci.">
        <title>Complete genome sequence of Desulfocapsa sulfexigens, a marine deltaproteobacterium specialized in disproportionating inorganic sulfur compounds.</title>
        <authorList>
            <person name="Finster K.W."/>
            <person name="Kjeldsen K.U."/>
            <person name="Kube M."/>
            <person name="Reinhardt R."/>
            <person name="Mussmann M."/>
            <person name="Amann R."/>
            <person name="Schreiber L."/>
        </authorList>
    </citation>
    <scope>NUCLEOTIDE SEQUENCE [LARGE SCALE GENOMIC DNA]</scope>
    <source>
        <strain evidence="10">DSM 10523 / SB164P1</strain>
    </source>
</reference>
<evidence type="ECO:0000256" key="5">
    <source>
        <dbReference type="ARBA" id="ARBA00022692"/>
    </source>
</evidence>
<dbReference type="GO" id="GO:0009279">
    <property type="term" value="C:cell outer membrane"/>
    <property type="evidence" value="ECO:0007669"/>
    <property type="project" value="UniProtKB-SubCell"/>
</dbReference>
<dbReference type="eggNOG" id="COG1538">
    <property type="taxonomic scope" value="Bacteria"/>
</dbReference>
<keyword evidence="4" id="KW-1134">Transmembrane beta strand</keyword>
<proteinExistence type="inferred from homology"/>
<feature type="chain" id="PRO_5004016092" evidence="8">
    <location>
        <begin position="23"/>
        <end position="450"/>
    </location>
</feature>
<protein>
    <submittedName>
        <fullName evidence="9">Outer membrane protein</fullName>
    </submittedName>
</protein>
<dbReference type="Pfam" id="PF02321">
    <property type="entry name" value="OEP"/>
    <property type="match status" value="2"/>
</dbReference>
<evidence type="ECO:0000313" key="10">
    <source>
        <dbReference type="Proteomes" id="UP000011721"/>
    </source>
</evidence>
<comment type="similarity">
    <text evidence="2">Belongs to the outer membrane factor (OMF) (TC 1.B.17) family.</text>
</comment>
<dbReference type="GO" id="GO:0015562">
    <property type="term" value="F:efflux transmembrane transporter activity"/>
    <property type="evidence" value="ECO:0007669"/>
    <property type="project" value="InterPro"/>
</dbReference>
<gene>
    <name evidence="9" type="ordered locus">UWK_01070</name>
</gene>
<dbReference type="AlphaFoldDB" id="M1P7G9"/>
<evidence type="ECO:0000256" key="7">
    <source>
        <dbReference type="ARBA" id="ARBA00023237"/>
    </source>
</evidence>
<comment type="subcellular location">
    <subcellularLocation>
        <location evidence="1">Cell outer membrane</location>
    </subcellularLocation>
</comment>
<dbReference type="PATRIC" id="fig|1167006.5.peg.1196"/>
<dbReference type="InterPro" id="IPR003423">
    <property type="entry name" value="OMP_efflux"/>
</dbReference>
<sequence>MNKPGSAILLFLFLAGPVISVASGDTPVVPDLWTARNSVAFSLANSPDSRVALERINMANAVVDQARVAYYPSADISGQYGQTNNPMYSFGNILNQGTFSPSIDFNDPGRTDDLNLRAGLEYRLYNGGRDQAGVEVAEAGVAQSRAELEKVHSRLAFEVVRSFQSIAQAEETLAARNASLAAIRASVAVARARYAAGDLLKADLLNLEVQESSASEDLILARHGLELSQKVFLNLLGLKDGAVNIDPTQGDNQSIPKERSYRLRPELRILEYAEEAAIASLEAARGGNLPTVDGFASYQYDKGYVIDGSGDSWMAGVKLNYRLFEGNRTSADVAKAMAALSSIRLQRTKLELSMDLEIKQADLNYRQAVQRLEVTRKMVEQAEESARLSRSRFKEGVILSSDLIDVEMRLTDALVRQSMARGNIKVASADLRRAMGLPQFEEMTMEGESR</sequence>
<dbReference type="PANTHER" id="PTHR30026:SF21">
    <property type="entry name" value="SLR1270 PROTEIN"/>
    <property type="match status" value="1"/>
</dbReference>
<dbReference type="GO" id="GO:0015288">
    <property type="term" value="F:porin activity"/>
    <property type="evidence" value="ECO:0007669"/>
    <property type="project" value="TreeGrafter"/>
</dbReference>
<dbReference type="STRING" id="1167006.UWK_01070"/>